<evidence type="ECO:0000256" key="6">
    <source>
        <dbReference type="ARBA" id="ARBA00023180"/>
    </source>
</evidence>
<dbReference type="EMBL" id="OV725079">
    <property type="protein sequence ID" value="CAH1395989.1"/>
    <property type="molecule type" value="Genomic_DNA"/>
</dbReference>
<sequence length="399" mass="44988">MLASLFLLLLVPGSWQGKPIRPPSFPGLPTVKDLAEAAGYSATDIEVITEDGYSIWIHRIGNSSGPPVILQHGLLLAADSWIARGPDKDLAFLLLKTGFDVWLTNLRGTVYNQYSLKYSRTDPQFWNFSFHEAGYYDIPAFIDKILKIRKAKKIFYVGHSLGTLVFFVMNSLRPEYNSKIQGAALFSPVAYGSNPDALGANPFLRFSFNNADAIYAEFTSRRIYEFLPRSASSIKSVEEFCSNLSRSQEICLDIIGIFVGEHRTNIDKKNLGNIIKFGPAGTSSKNFYHLSQVYRTGEFKMFDYGPKGNWINYNSSTPTNYPLEQVVAPIVLFWSYNDPLLPQDSVQKLASKLPNLIKLQAVSDPKFTHIDMVWGENAKEVLYPDVIEIFRSLIDKDKF</sequence>
<proteinExistence type="inferred from homology"/>
<accession>A0A9P0H601</accession>
<dbReference type="Gene3D" id="3.40.50.1820">
    <property type="entry name" value="alpha/beta hydrolase"/>
    <property type="match status" value="1"/>
</dbReference>
<feature type="active site" description="Nucleophile" evidence="8">
    <location>
        <position position="160"/>
    </location>
</feature>
<dbReference type="GO" id="GO:0016042">
    <property type="term" value="P:lipid catabolic process"/>
    <property type="evidence" value="ECO:0007669"/>
    <property type="project" value="UniProtKB-KW"/>
</dbReference>
<dbReference type="FunFam" id="3.40.50.1820:FF:000057">
    <property type="entry name" value="Lipase"/>
    <property type="match status" value="1"/>
</dbReference>
<keyword evidence="4 7" id="KW-0442">Lipid degradation</keyword>
<feature type="signal peptide" evidence="9">
    <location>
        <begin position="1"/>
        <end position="17"/>
    </location>
</feature>
<evidence type="ECO:0000259" key="10">
    <source>
        <dbReference type="Pfam" id="PF04083"/>
    </source>
</evidence>
<dbReference type="Proteomes" id="UP001152798">
    <property type="component" value="Chromosome 3"/>
</dbReference>
<dbReference type="PANTHER" id="PTHR11005">
    <property type="entry name" value="LYSOSOMAL ACID LIPASE-RELATED"/>
    <property type="match status" value="1"/>
</dbReference>
<dbReference type="Pfam" id="PF04083">
    <property type="entry name" value="Abhydro_lipase"/>
    <property type="match status" value="1"/>
</dbReference>
<evidence type="ECO:0000259" key="11">
    <source>
        <dbReference type="Pfam" id="PF12146"/>
    </source>
</evidence>
<dbReference type="InterPro" id="IPR022742">
    <property type="entry name" value="Hydrolase_4"/>
</dbReference>
<name>A0A9P0H601_NEZVI</name>
<evidence type="ECO:0000256" key="4">
    <source>
        <dbReference type="ARBA" id="ARBA00022963"/>
    </source>
</evidence>
<evidence type="ECO:0000256" key="7">
    <source>
        <dbReference type="PIRNR" id="PIRNR000862"/>
    </source>
</evidence>
<evidence type="ECO:0000313" key="12">
    <source>
        <dbReference type="EMBL" id="CAH1395989.1"/>
    </source>
</evidence>
<evidence type="ECO:0000256" key="9">
    <source>
        <dbReference type="SAM" id="SignalP"/>
    </source>
</evidence>
<evidence type="ECO:0000256" key="8">
    <source>
        <dbReference type="PIRSR" id="PIRSR000862-1"/>
    </source>
</evidence>
<keyword evidence="13" id="KW-1185">Reference proteome</keyword>
<keyword evidence="3 7" id="KW-0378">Hydrolase</keyword>
<feature type="active site" description="Charge relay system" evidence="8">
    <location>
        <position position="369"/>
    </location>
</feature>
<keyword evidence="5" id="KW-0443">Lipid metabolism</keyword>
<reference evidence="12" key="1">
    <citation type="submission" date="2022-01" db="EMBL/GenBank/DDBJ databases">
        <authorList>
            <person name="King R."/>
        </authorList>
    </citation>
    <scope>NUCLEOTIDE SEQUENCE</scope>
</reference>
<dbReference type="InterPro" id="IPR029058">
    <property type="entry name" value="AB_hydrolase_fold"/>
</dbReference>
<dbReference type="OrthoDB" id="9974421at2759"/>
<gene>
    <name evidence="12" type="ORF">NEZAVI_LOCUS6148</name>
</gene>
<evidence type="ECO:0000256" key="5">
    <source>
        <dbReference type="ARBA" id="ARBA00023098"/>
    </source>
</evidence>
<evidence type="ECO:0000313" key="13">
    <source>
        <dbReference type="Proteomes" id="UP001152798"/>
    </source>
</evidence>
<protein>
    <recommendedName>
        <fullName evidence="7">Lipase</fullName>
    </recommendedName>
</protein>
<organism evidence="12 13">
    <name type="scientific">Nezara viridula</name>
    <name type="common">Southern green stink bug</name>
    <name type="synonym">Cimex viridulus</name>
    <dbReference type="NCBI Taxonomy" id="85310"/>
    <lineage>
        <taxon>Eukaryota</taxon>
        <taxon>Metazoa</taxon>
        <taxon>Ecdysozoa</taxon>
        <taxon>Arthropoda</taxon>
        <taxon>Hexapoda</taxon>
        <taxon>Insecta</taxon>
        <taxon>Pterygota</taxon>
        <taxon>Neoptera</taxon>
        <taxon>Paraneoptera</taxon>
        <taxon>Hemiptera</taxon>
        <taxon>Heteroptera</taxon>
        <taxon>Panheteroptera</taxon>
        <taxon>Pentatomomorpha</taxon>
        <taxon>Pentatomoidea</taxon>
        <taxon>Pentatomidae</taxon>
        <taxon>Pentatominae</taxon>
        <taxon>Nezara</taxon>
    </lineage>
</organism>
<feature type="chain" id="PRO_5040315674" description="Lipase" evidence="9">
    <location>
        <begin position="18"/>
        <end position="399"/>
    </location>
</feature>
<dbReference type="Pfam" id="PF12146">
    <property type="entry name" value="Hydrolase_4"/>
    <property type="match status" value="1"/>
</dbReference>
<dbReference type="GO" id="GO:0016788">
    <property type="term" value="F:hydrolase activity, acting on ester bonds"/>
    <property type="evidence" value="ECO:0007669"/>
    <property type="project" value="InterPro"/>
</dbReference>
<dbReference type="SUPFAM" id="SSF53474">
    <property type="entry name" value="alpha/beta-Hydrolases"/>
    <property type="match status" value="1"/>
</dbReference>
<dbReference type="AlphaFoldDB" id="A0A9P0H601"/>
<feature type="active site" description="Charge relay system" evidence="8">
    <location>
        <position position="338"/>
    </location>
</feature>
<keyword evidence="2 9" id="KW-0732">Signal</keyword>
<dbReference type="InterPro" id="IPR006693">
    <property type="entry name" value="AB_hydrolase_lipase"/>
</dbReference>
<dbReference type="InterPro" id="IPR025483">
    <property type="entry name" value="Lipase_euk"/>
</dbReference>
<evidence type="ECO:0000256" key="1">
    <source>
        <dbReference type="ARBA" id="ARBA00010701"/>
    </source>
</evidence>
<feature type="domain" description="Partial AB-hydrolase lipase" evidence="10">
    <location>
        <begin position="32"/>
        <end position="84"/>
    </location>
</feature>
<keyword evidence="6" id="KW-0325">Glycoprotein</keyword>
<comment type="similarity">
    <text evidence="1 7">Belongs to the AB hydrolase superfamily. Lipase family.</text>
</comment>
<feature type="domain" description="Serine aminopeptidase S33" evidence="11">
    <location>
        <begin position="90"/>
        <end position="207"/>
    </location>
</feature>
<evidence type="ECO:0000256" key="3">
    <source>
        <dbReference type="ARBA" id="ARBA00022801"/>
    </source>
</evidence>
<dbReference type="PIRSF" id="PIRSF000862">
    <property type="entry name" value="Steryl_ester_lip"/>
    <property type="match status" value="1"/>
</dbReference>
<evidence type="ECO:0000256" key="2">
    <source>
        <dbReference type="ARBA" id="ARBA00022729"/>
    </source>
</evidence>